<dbReference type="AlphaFoldDB" id="A0AAD9HX34"/>
<dbReference type="EMBL" id="JAQQPM010000001">
    <property type="protein sequence ID" value="KAK2067114.1"/>
    <property type="molecule type" value="Genomic_DNA"/>
</dbReference>
<comment type="caution">
    <text evidence="1">The sequence shown here is derived from an EMBL/GenBank/DDBJ whole genome shotgun (WGS) entry which is preliminary data.</text>
</comment>
<evidence type="ECO:0000313" key="2">
    <source>
        <dbReference type="Proteomes" id="UP001217918"/>
    </source>
</evidence>
<accession>A0AAD9HX34</accession>
<name>A0AAD9HX34_9PEZI</name>
<gene>
    <name evidence="1" type="ORF">P8C59_000875</name>
</gene>
<reference evidence="1" key="1">
    <citation type="journal article" date="2023" name="Mol. Plant Microbe Interact.">
        <title>Elucidating the Obligate Nature and Biological Capacity of an Invasive Fungal Corn Pathogen.</title>
        <authorList>
            <person name="MacCready J.S."/>
            <person name="Roggenkamp E.M."/>
            <person name="Gdanetz K."/>
            <person name="Chilvers M.I."/>
        </authorList>
    </citation>
    <scope>NUCLEOTIDE SEQUENCE</scope>
    <source>
        <strain evidence="1">PM02</strain>
    </source>
</reference>
<evidence type="ECO:0000313" key="1">
    <source>
        <dbReference type="EMBL" id="KAK2067114.1"/>
    </source>
</evidence>
<keyword evidence="2" id="KW-1185">Reference proteome</keyword>
<dbReference type="Proteomes" id="UP001217918">
    <property type="component" value="Unassembled WGS sequence"/>
</dbReference>
<proteinExistence type="predicted"/>
<sequence>MLMKNPRRGCLVLLALFGFIWIALRLLGDAQWPTPGSISGRPQWAFELAGWRRPHGSTNTTSAAAQEHGDTLPSTHHELVSHSTPTGRYFDIDFLDMHVMNPNILPHPLIAYHFLVVGQLDGALTTPPHMVFAEVSCTAAFAPDNATLRCVELPTVLPIANTTIADPEKNCPGNLMLLTLGSGPHDARVFHGPAGPLVVYGSNSGLVCFGQWAQDLRSLVPDVPWDDAAVDKSGILVASALAQPFVQAAELHRPPPLGALEKNFFLFWDLDGALHAHYDVYPHRAFAAVDPVTGMAGPDLGASSPQQRALDAACLGHYLPAIPAKVEGSWDSEAVHQATNTLLVTLCRRADVGCRATEANTVVVTVVQHKKHYEMHAHYEPYAVAFAPRAPFGLVGVSSKPLLVRGRGTSGVAGTDGKVHGVANEMFYIVSMSWRGSRQRWHGYLDDELFLAFGIEDKASGGIDVRAEDLLYGLGLCNATTA</sequence>
<organism evidence="1 2">
    <name type="scientific">Phyllachora maydis</name>
    <dbReference type="NCBI Taxonomy" id="1825666"/>
    <lineage>
        <taxon>Eukaryota</taxon>
        <taxon>Fungi</taxon>
        <taxon>Dikarya</taxon>
        <taxon>Ascomycota</taxon>
        <taxon>Pezizomycotina</taxon>
        <taxon>Sordariomycetes</taxon>
        <taxon>Sordariomycetidae</taxon>
        <taxon>Phyllachorales</taxon>
        <taxon>Phyllachoraceae</taxon>
        <taxon>Phyllachora</taxon>
    </lineage>
</organism>
<protein>
    <submittedName>
        <fullName evidence="1">Uncharacterized protein</fullName>
    </submittedName>
</protein>